<feature type="domain" description="Zn(2)-C6 fungal-type" evidence="7">
    <location>
        <begin position="25"/>
        <end position="57"/>
    </location>
</feature>
<dbReference type="AlphaFoldDB" id="A0A8H7XVF9"/>
<keyword evidence="4" id="KW-0804">Transcription</keyword>
<dbReference type="CDD" id="cd00067">
    <property type="entry name" value="GAL4"/>
    <property type="match status" value="1"/>
</dbReference>
<dbReference type="PROSITE" id="PS50048">
    <property type="entry name" value="ZN2_CY6_FUNGAL_2"/>
    <property type="match status" value="1"/>
</dbReference>
<dbReference type="GO" id="GO:0005634">
    <property type="term" value="C:nucleus"/>
    <property type="evidence" value="ECO:0007669"/>
    <property type="project" value="UniProtKB-SubCell"/>
</dbReference>
<dbReference type="EMBL" id="JAFIQS010000008">
    <property type="protein sequence ID" value="KAG5166408.1"/>
    <property type="molecule type" value="Genomic_DNA"/>
</dbReference>
<dbReference type="SMART" id="SM00066">
    <property type="entry name" value="GAL4"/>
    <property type="match status" value="1"/>
</dbReference>
<feature type="compositionally biased region" description="Low complexity" evidence="6">
    <location>
        <begin position="124"/>
        <end position="140"/>
    </location>
</feature>
<organism evidence="8">
    <name type="scientific">Psilocybe cubensis</name>
    <name type="common">Psychedelic mushroom</name>
    <name type="synonym">Stropharia cubensis</name>
    <dbReference type="NCBI Taxonomy" id="181762"/>
    <lineage>
        <taxon>Eukaryota</taxon>
        <taxon>Fungi</taxon>
        <taxon>Dikarya</taxon>
        <taxon>Basidiomycota</taxon>
        <taxon>Agaricomycotina</taxon>
        <taxon>Agaricomycetes</taxon>
        <taxon>Agaricomycetidae</taxon>
        <taxon>Agaricales</taxon>
        <taxon>Agaricineae</taxon>
        <taxon>Strophariaceae</taxon>
        <taxon>Psilocybe</taxon>
    </lineage>
</organism>
<dbReference type="PANTHER" id="PTHR47338:SF29">
    <property type="entry name" value="ZN(2)-C6 FUNGAL-TYPE DOMAIN-CONTAINING PROTEIN"/>
    <property type="match status" value="1"/>
</dbReference>
<evidence type="ECO:0000256" key="4">
    <source>
        <dbReference type="ARBA" id="ARBA00023163"/>
    </source>
</evidence>
<feature type="region of interest" description="Disordered" evidence="6">
    <location>
        <begin position="105"/>
        <end position="144"/>
    </location>
</feature>
<dbReference type="PROSITE" id="PS00463">
    <property type="entry name" value="ZN2_CY6_FUNGAL_1"/>
    <property type="match status" value="1"/>
</dbReference>
<evidence type="ECO:0000256" key="3">
    <source>
        <dbReference type="ARBA" id="ARBA00023015"/>
    </source>
</evidence>
<name>A0A8H7XVF9_PSICU</name>
<keyword evidence="2" id="KW-0479">Metal-binding</keyword>
<evidence type="ECO:0000256" key="1">
    <source>
        <dbReference type="ARBA" id="ARBA00004123"/>
    </source>
</evidence>
<evidence type="ECO:0000313" key="8">
    <source>
        <dbReference type="EMBL" id="KAG5166408.1"/>
    </source>
</evidence>
<evidence type="ECO:0000259" key="7">
    <source>
        <dbReference type="PROSITE" id="PS50048"/>
    </source>
</evidence>
<dbReference type="InterPro" id="IPR050815">
    <property type="entry name" value="TF_fung"/>
</dbReference>
<dbReference type="PANTHER" id="PTHR47338">
    <property type="entry name" value="ZN(II)2CYS6 TRANSCRIPTION FACTOR (EUROFUNG)-RELATED"/>
    <property type="match status" value="1"/>
</dbReference>
<sequence>MISDSLRGSKAPSKAATKPLKRGRACMSCRFLKIKCDGEKPVCGPCRNHPRDDECEYSDGPGRSRTKTLEEQVSRLEARILELEHPDSSTPSVVLHDPYPSPFQVERHSKSPPLHLPEHPPAFAPLSPFSPTSTTSSLPSGRHWNKFSALGEKTELTGSSGSSTSPIRHPVAMPYLGAEEPSYSQLQASLDVFFLHAPHFGFFLNSNSFRHSALLAFNLGHPSRPTPGLLNVVHLLGLHFSQPEAFQGQESALLIRAVQHVSTDLMGTHPNKVIHTLQAEVLLAYYFLRTGSLLEAKCRTGTAISLALGSGLHKIRSANFLVPSTISIGSHDQAHLLPHPSDALQEAERINGFWAVLVLHKFITVALEVPAHVCGALEAPGMLIDTPWPIDIDQFEEGIIPPELQGNSTVRAFLNGYLVDNHNGESSTALVAKAAILFHRAAHLTGQWSPSMHIPSLIVAIINSMIFEDMTPRDKVAYDAAAKSVNTLLETFRAKLGVRPRLNPQDPSVRTILLIHALVDAASIKLHWIFSYAYPESKQICLSAARNIVNYGDFDLQGLTIINPIMGNLWMTACLVFVDEISRARQMRSGWPEHASVEEELMESYRSGLKAMSLFSQDSVLMRYQLTKVQEAFEVI</sequence>
<dbReference type="InterPro" id="IPR036864">
    <property type="entry name" value="Zn2-C6_fun-type_DNA-bd_sf"/>
</dbReference>
<evidence type="ECO:0000256" key="5">
    <source>
        <dbReference type="ARBA" id="ARBA00023242"/>
    </source>
</evidence>
<dbReference type="InterPro" id="IPR001138">
    <property type="entry name" value="Zn2Cys6_DnaBD"/>
</dbReference>
<dbReference type="GO" id="GO:0006351">
    <property type="term" value="P:DNA-templated transcription"/>
    <property type="evidence" value="ECO:0007669"/>
    <property type="project" value="InterPro"/>
</dbReference>
<dbReference type="Gene3D" id="4.10.240.10">
    <property type="entry name" value="Zn(2)-C6 fungal-type DNA-binding domain"/>
    <property type="match status" value="1"/>
</dbReference>
<dbReference type="Pfam" id="PF00172">
    <property type="entry name" value="Zn_clus"/>
    <property type="match status" value="1"/>
</dbReference>
<proteinExistence type="predicted"/>
<keyword evidence="3" id="KW-0805">Transcription regulation</keyword>
<evidence type="ECO:0000256" key="2">
    <source>
        <dbReference type="ARBA" id="ARBA00022723"/>
    </source>
</evidence>
<accession>A0A8H7XVF9</accession>
<dbReference type="GO" id="GO:0000981">
    <property type="term" value="F:DNA-binding transcription factor activity, RNA polymerase II-specific"/>
    <property type="evidence" value="ECO:0007669"/>
    <property type="project" value="InterPro"/>
</dbReference>
<reference evidence="8" key="1">
    <citation type="submission" date="2021-02" db="EMBL/GenBank/DDBJ databases">
        <title>Psilocybe cubensis genome.</title>
        <authorList>
            <person name="Mckernan K.J."/>
            <person name="Crawford S."/>
            <person name="Trippe A."/>
            <person name="Kane L.T."/>
            <person name="Mclaughlin S."/>
        </authorList>
    </citation>
    <scope>NUCLEOTIDE SEQUENCE [LARGE SCALE GENOMIC DNA]</scope>
    <source>
        <strain evidence="8">MGC-MH-2018</strain>
    </source>
</reference>
<evidence type="ECO:0000256" key="6">
    <source>
        <dbReference type="SAM" id="MobiDB-lite"/>
    </source>
</evidence>
<comment type="caution">
    <text evidence="8">The sequence shown here is derived from an EMBL/GenBank/DDBJ whole genome shotgun (WGS) entry which is preliminary data.</text>
</comment>
<comment type="subcellular location">
    <subcellularLocation>
        <location evidence="1">Nucleus</location>
    </subcellularLocation>
</comment>
<dbReference type="InterPro" id="IPR007219">
    <property type="entry name" value="XnlR_reg_dom"/>
</dbReference>
<dbReference type="SUPFAM" id="SSF57701">
    <property type="entry name" value="Zn2/Cys6 DNA-binding domain"/>
    <property type="match status" value="1"/>
</dbReference>
<keyword evidence="5" id="KW-0539">Nucleus</keyword>
<protein>
    <recommendedName>
        <fullName evidence="7">Zn(2)-C6 fungal-type domain-containing protein</fullName>
    </recommendedName>
</protein>
<gene>
    <name evidence="8" type="ORF">JR316_008493</name>
</gene>
<dbReference type="GO" id="GO:0003677">
    <property type="term" value="F:DNA binding"/>
    <property type="evidence" value="ECO:0007669"/>
    <property type="project" value="InterPro"/>
</dbReference>
<dbReference type="Pfam" id="PF04082">
    <property type="entry name" value="Fungal_trans"/>
    <property type="match status" value="1"/>
</dbReference>
<dbReference type="CDD" id="cd12148">
    <property type="entry name" value="fungal_TF_MHR"/>
    <property type="match status" value="1"/>
</dbReference>
<dbReference type="GO" id="GO:0008270">
    <property type="term" value="F:zinc ion binding"/>
    <property type="evidence" value="ECO:0007669"/>
    <property type="project" value="InterPro"/>
</dbReference>